<proteinExistence type="predicted"/>
<evidence type="ECO:0000313" key="4">
    <source>
        <dbReference type="Proteomes" id="UP000033457"/>
    </source>
</evidence>
<dbReference type="KEGG" id="cku:UL82_03275"/>
<gene>
    <name evidence="3" type="ORF">NCTC949_01218</name>
    <name evidence="2" type="ORF">UL82_03275</name>
</gene>
<dbReference type="AlphaFoldDB" id="A0A0F6QZ10"/>
<keyword evidence="1" id="KW-0732">Signal</keyword>
<accession>A0A0F6QZ10</accession>
<reference evidence="2 4" key="1">
    <citation type="journal article" date="2015" name="Genome Announc.">
        <title>Complete Genome Sequence of Corynebacterium kutscheri DSM 20755, a Corynebacterial Type Strain with Remarkably Low G+C Content of Chromosomal DNA.</title>
        <authorList>
            <person name="Ruckert C."/>
            <person name="Albersmeier A."/>
            <person name="Winkler A."/>
            <person name="Tauch A."/>
        </authorList>
    </citation>
    <scope>NUCLEOTIDE SEQUENCE [LARGE SCALE GENOMIC DNA]</scope>
    <source>
        <strain evidence="2 4">DSM 20755</strain>
    </source>
</reference>
<dbReference type="EMBL" id="LR134377">
    <property type="protein sequence ID" value="VEH06617.1"/>
    <property type="molecule type" value="Genomic_DNA"/>
</dbReference>
<organism evidence="2 4">
    <name type="scientific">Corynebacterium kutscheri</name>
    <dbReference type="NCBI Taxonomy" id="35755"/>
    <lineage>
        <taxon>Bacteria</taxon>
        <taxon>Bacillati</taxon>
        <taxon>Actinomycetota</taxon>
        <taxon>Actinomycetes</taxon>
        <taxon>Mycobacteriales</taxon>
        <taxon>Corynebacteriaceae</taxon>
        <taxon>Corynebacterium</taxon>
    </lineage>
</organism>
<evidence type="ECO:0000313" key="3">
    <source>
        <dbReference type="EMBL" id="VEH06617.1"/>
    </source>
</evidence>
<protein>
    <submittedName>
        <fullName evidence="2">Uncharacterized protein</fullName>
    </submittedName>
</protein>
<evidence type="ECO:0000313" key="2">
    <source>
        <dbReference type="EMBL" id="AKE40867.1"/>
    </source>
</evidence>
<feature type="signal peptide" evidence="1">
    <location>
        <begin position="1"/>
        <end position="21"/>
    </location>
</feature>
<evidence type="ECO:0000256" key="1">
    <source>
        <dbReference type="SAM" id="SignalP"/>
    </source>
</evidence>
<keyword evidence="4" id="KW-1185">Reference proteome</keyword>
<evidence type="ECO:0000313" key="5">
    <source>
        <dbReference type="Proteomes" id="UP000271380"/>
    </source>
</evidence>
<dbReference type="RefSeq" id="WP_046438985.1">
    <property type="nucleotide sequence ID" value="NZ_CP011312.1"/>
</dbReference>
<reference evidence="3 5" key="2">
    <citation type="submission" date="2018-12" db="EMBL/GenBank/DDBJ databases">
        <authorList>
            <consortium name="Pathogen Informatics"/>
        </authorList>
    </citation>
    <scope>NUCLEOTIDE SEQUENCE [LARGE SCALE GENOMIC DNA]</scope>
    <source>
        <strain evidence="3 5">NCTC949</strain>
    </source>
</reference>
<name>A0A0F6QZ10_9CORY</name>
<dbReference type="HOGENOM" id="CLU_161234_0_0_11"/>
<feature type="chain" id="PRO_5043119962" evidence="1">
    <location>
        <begin position="22"/>
        <end position="127"/>
    </location>
</feature>
<sequence length="127" mass="14717">MKIRKISLVIASAIVMTGSTAAVAPACEVWDSQTWDSEEWNSGAWDSQTWETIPLENFFPRWKEEFDRCVLVYGENQRDLCGRYVTLDMNYKIHIQRKDLKKAAYFKGLAEEVAVKLFDTKYPGKKN</sequence>
<dbReference type="Proteomes" id="UP000271380">
    <property type="component" value="Chromosome"/>
</dbReference>
<dbReference type="Proteomes" id="UP000033457">
    <property type="component" value="Chromosome"/>
</dbReference>
<dbReference type="EMBL" id="CP011312">
    <property type="protein sequence ID" value="AKE40867.1"/>
    <property type="molecule type" value="Genomic_DNA"/>
</dbReference>